<reference evidence="3 4" key="1">
    <citation type="submission" date="2016-07" db="EMBL/GenBank/DDBJ databases">
        <title>Pervasive Adenine N6-methylation of Active Genes in Fungi.</title>
        <authorList>
            <consortium name="DOE Joint Genome Institute"/>
            <person name="Mondo S.J."/>
            <person name="Dannebaum R.O."/>
            <person name="Kuo R.C."/>
            <person name="Labutti K."/>
            <person name="Haridas S."/>
            <person name="Kuo A."/>
            <person name="Salamov A."/>
            <person name="Ahrendt S.R."/>
            <person name="Lipzen A."/>
            <person name="Sullivan W."/>
            <person name="Andreopoulos W.B."/>
            <person name="Clum A."/>
            <person name="Lindquist E."/>
            <person name="Daum C."/>
            <person name="Ramamoorthy G.K."/>
            <person name="Gryganskyi A."/>
            <person name="Culley D."/>
            <person name="Magnuson J.K."/>
            <person name="James T.Y."/>
            <person name="O'Malley M.A."/>
            <person name="Stajich J.E."/>
            <person name="Spatafora J.W."/>
            <person name="Visel A."/>
            <person name="Grigoriev I.V."/>
        </authorList>
    </citation>
    <scope>NUCLEOTIDE SEQUENCE [LARGE SCALE GENOMIC DNA]</scope>
    <source>
        <strain evidence="3 4">NRRL 1336</strain>
    </source>
</reference>
<feature type="domain" description="Glutamine amidotransferase" evidence="2">
    <location>
        <begin position="127"/>
        <end position="233"/>
    </location>
</feature>
<evidence type="ECO:0000313" key="3">
    <source>
        <dbReference type="EMBL" id="ORZ25551.1"/>
    </source>
</evidence>
<dbReference type="InterPro" id="IPR029062">
    <property type="entry name" value="Class_I_gatase-like"/>
</dbReference>
<dbReference type="Proteomes" id="UP000193560">
    <property type="component" value="Unassembled WGS sequence"/>
</dbReference>
<sequence>MKQQLRIAVLVTAVADPAISSKHGTFFDMFNQVFQQALVDSRHNDKTAIYQNEKDILAMNLDLDFVPFDVVHDPPHYPTMTDIDTGKYHGIIITGSTDTAAANTPWTLQLIQFIKDLQLPKQQQQQQQHRFKVPLIGVCYGHQIIARALGGTCERNPNGWEFGPTTIHLTPQGQSYLQTGDKTTMCLNQIHEDYVPSLPAGFLRLATTEPHTSIQAMVSTDGRCITVQGHPEIPCDATATFLDRLSSCIPHTVVQDARSRLDNHSAQHMDDLWFAGKLLRFLLGQLPSPSSSSLNGDEQAVPSIPLSNI</sequence>
<dbReference type="PROSITE" id="PS51273">
    <property type="entry name" value="GATASE_TYPE_1"/>
    <property type="match status" value="1"/>
</dbReference>
<dbReference type="Pfam" id="PF00117">
    <property type="entry name" value="GATase"/>
    <property type="match status" value="1"/>
</dbReference>
<organism evidence="3 4">
    <name type="scientific">Absidia repens</name>
    <dbReference type="NCBI Taxonomy" id="90262"/>
    <lineage>
        <taxon>Eukaryota</taxon>
        <taxon>Fungi</taxon>
        <taxon>Fungi incertae sedis</taxon>
        <taxon>Mucoromycota</taxon>
        <taxon>Mucoromycotina</taxon>
        <taxon>Mucoromycetes</taxon>
        <taxon>Mucorales</taxon>
        <taxon>Cunninghamellaceae</taxon>
        <taxon>Absidia</taxon>
    </lineage>
</organism>
<dbReference type="PANTHER" id="PTHR42695">
    <property type="entry name" value="GLUTAMINE AMIDOTRANSFERASE YLR126C-RELATED"/>
    <property type="match status" value="1"/>
</dbReference>
<protein>
    <submittedName>
        <fullName evidence="3">Class I glutamine amidotransferase-like protein</fullName>
    </submittedName>
</protein>
<accession>A0A1X2J168</accession>
<dbReference type="OrthoDB" id="92161at2759"/>
<dbReference type="GO" id="GO:0005634">
    <property type="term" value="C:nucleus"/>
    <property type="evidence" value="ECO:0007669"/>
    <property type="project" value="TreeGrafter"/>
</dbReference>
<evidence type="ECO:0000259" key="2">
    <source>
        <dbReference type="Pfam" id="PF00117"/>
    </source>
</evidence>
<dbReference type="GO" id="GO:0005829">
    <property type="term" value="C:cytosol"/>
    <property type="evidence" value="ECO:0007669"/>
    <property type="project" value="TreeGrafter"/>
</dbReference>
<evidence type="ECO:0000313" key="4">
    <source>
        <dbReference type="Proteomes" id="UP000193560"/>
    </source>
</evidence>
<feature type="region of interest" description="Disordered" evidence="1">
    <location>
        <begin position="289"/>
        <end position="309"/>
    </location>
</feature>
<dbReference type="SUPFAM" id="SSF52317">
    <property type="entry name" value="Class I glutamine amidotransferase-like"/>
    <property type="match status" value="1"/>
</dbReference>
<dbReference type="Gene3D" id="3.40.50.880">
    <property type="match status" value="1"/>
</dbReference>
<name>A0A1X2J168_9FUNG</name>
<proteinExistence type="predicted"/>
<dbReference type="GO" id="GO:0016740">
    <property type="term" value="F:transferase activity"/>
    <property type="evidence" value="ECO:0007669"/>
    <property type="project" value="UniProtKB-KW"/>
</dbReference>
<keyword evidence="4" id="KW-1185">Reference proteome</keyword>
<keyword evidence="3" id="KW-0315">Glutamine amidotransferase</keyword>
<dbReference type="InterPro" id="IPR044992">
    <property type="entry name" value="ChyE-like"/>
</dbReference>
<dbReference type="PANTHER" id="PTHR42695:SF5">
    <property type="entry name" value="GLUTAMINE AMIDOTRANSFERASE YLR126C-RELATED"/>
    <property type="match status" value="1"/>
</dbReference>
<evidence type="ECO:0000256" key="1">
    <source>
        <dbReference type="SAM" id="MobiDB-lite"/>
    </source>
</evidence>
<comment type="caution">
    <text evidence="3">The sequence shown here is derived from an EMBL/GenBank/DDBJ whole genome shotgun (WGS) entry which is preliminary data.</text>
</comment>
<gene>
    <name evidence="3" type="ORF">BCR42DRAFT_340717</name>
</gene>
<keyword evidence="3" id="KW-0808">Transferase</keyword>
<dbReference type="InterPro" id="IPR017926">
    <property type="entry name" value="GATASE"/>
</dbReference>
<dbReference type="CDD" id="cd01741">
    <property type="entry name" value="GATase1_1"/>
    <property type="match status" value="1"/>
</dbReference>
<dbReference type="AlphaFoldDB" id="A0A1X2J168"/>
<dbReference type="STRING" id="90262.A0A1X2J168"/>
<dbReference type="EMBL" id="MCGE01000001">
    <property type="protein sequence ID" value="ORZ25551.1"/>
    <property type="molecule type" value="Genomic_DNA"/>
</dbReference>